<comment type="cofactor">
    <cofactor evidence="1">
        <name>Mg(2+)</name>
        <dbReference type="ChEBI" id="CHEBI:18420"/>
    </cofactor>
</comment>
<evidence type="ECO:0000256" key="2">
    <source>
        <dbReference type="ARBA" id="ARBA00006706"/>
    </source>
</evidence>
<dbReference type="GO" id="GO:0046872">
    <property type="term" value="F:metal ion binding"/>
    <property type="evidence" value="ECO:0007669"/>
    <property type="project" value="UniProtKB-KW"/>
</dbReference>
<evidence type="ECO:0000256" key="5">
    <source>
        <dbReference type="ARBA" id="ARBA00022842"/>
    </source>
</evidence>
<comment type="caution">
    <text evidence="6">The sequence shown here is derived from an EMBL/GenBank/DDBJ whole genome shotgun (WGS) entry which is preliminary data.</text>
</comment>
<dbReference type="PANTHER" id="PTHR12001:SF69">
    <property type="entry name" value="ALL TRANS-POLYPRENYL-DIPHOSPHATE SYNTHASE PDSS1"/>
    <property type="match status" value="1"/>
</dbReference>
<dbReference type="Gene3D" id="1.10.600.10">
    <property type="entry name" value="Farnesyl Diphosphate Synthase"/>
    <property type="match status" value="1"/>
</dbReference>
<dbReference type="InterPro" id="IPR002829">
    <property type="entry name" value="DUF116"/>
</dbReference>
<evidence type="ECO:0000313" key="6">
    <source>
        <dbReference type="EMBL" id="KAA6320226.1"/>
    </source>
</evidence>
<evidence type="ECO:0000256" key="3">
    <source>
        <dbReference type="ARBA" id="ARBA00022679"/>
    </source>
</evidence>
<accession>A0A5J4QDZ6</accession>
<dbReference type="PROSITE" id="PS00444">
    <property type="entry name" value="POLYPRENYL_SYNTHASE_2"/>
    <property type="match status" value="1"/>
</dbReference>
<dbReference type="InterPro" id="IPR008949">
    <property type="entry name" value="Isoprenoid_synthase_dom_sf"/>
</dbReference>
<dbReference type="InterPro" id="IPR033749">
    <property type="entry name" value="Polyprenyl_synt_CS"/>
</dbReference>
<sequence length="530" mass="59368">MVLERMDKTVVENKPVHAVPQSFAARSRLRKIIKEFVDSLPLVPPLSMNDLSELSQQLIAEYDLSEAWRGWLMVEINNCVWKETVAAVPYDKRILLLPQCLSRFAKCQAEIDELGLLCHRCNSCSIPGLQDKAESLGMMSIVAEGFTSVMGLLESGVIHTVIGVSCLDSLEKAFPLMVCHGVPGIAIPLNQAGCKDTKVDYQYIESLMCMHSTANSEQTDYEKIKDDIKAWFSKEALSKMFGTDITSSLARDWLSGDGKRWRPYLLVSIFMAISGKTEIPEPVRQAAIAVECFHKASLVHDDIQDNDAFRYGKQTVHSLHGVPLAINVGDILLGEGYRILSLCNRMELVTTAAAAHISLCKGQGLELQWSRLPQELTLAFVLEIFCNKTVPAFEVALDFGVLCAGDDKRFRSILHDYSHALGIAYQLQDDVEDFEQEKAPLALRPSAVLAVLCEQNKHARYIHRLSAESDIKAFLLNSEHKPRLLQAIQRVRDLTESYHQQAIASLNALNNTEMKRLLFRVTERILKPKV</sequence>
<dbReference type="GO" id="GO:0004337">
    <property type="term" value="F:(2E,6E)-farnesyl diphosphate synthase activity"/>
    <property type="evidence" value="ECO:0007669"/>
    <property type="project" value="UniProtKB-EC"/>
</dbReference>
<dbReference type="SUPFAM" id="SSF48576">
    <property type="entry name" value="Terpenoid synthases"/>
    <property type="match status" value="1"/>
</dbReference>
<dbReference type="AlphaFoldDB" id="A0A5J4QDZ6"/>
<reference evidence="6" key="1">
    <citation type="submission" date="2019-03" db="EMBL/GenBank/DDBJ databases">
        <title>Single cell metagenomics reveals metabolic interactions within the superorganism composed of flagellate Streblomastix strix and complex community of Bacteroidetes bacteria on its surface.</title>
        <authorList>
            <person name="Treitli S.C."/>
            <person name="Kolisko M."/>
            <person name="Husnik F."/>
            <person name="Keeling P."/>
            <person name="Hampl V."/>
        </authorList>
    </citation>
    <scope>NUCLEOTIDE SEQUENCE</scope>
    <source>
        <strain evidence="6">STM</strain>
    </source>
</reference>
<dbReference type="SFLD" id="SFLDS00005">
    <property type="entry name" value="Isoprenoid_Synthase_Type_I"/>
    <property type="match status" value="1"/>
</dbReference>
<keyword evidence="3 6" id="KW-0808">Transferase</keyword>
<evidence type="ECO:0000256" key="4">
    <source>
        <dbReference type="ARBA" id="ARBA00022723"/>
    </source>
</evidence>
<protein>
    <submittedName>
        <fullName evidence="6">Farnesyl diphosphate synthase</fullName>
        <ecNumber evidence="6">2.5.1.10</ecNumber>
    </submittedName>
</protein>
<dbReference type="GO" id="GO:0008299">
    <property type="term" value="P:isoprenoid biosynthetic process"/>
    <property type="evidence" value="ECO:0007669"/>
    <property type="project" value="InterPro"/>
</dbReference>
<dbReference type="PANTHER" id="PTHR12001">
    <property type="entry name" value="GERANYLGERANYL PYROPHOSPHATE SYNTHASE"/>
    <property type="match status" value="1"/>
</dbReference>
<keyword evidence="5" id="KW-0460">Magnesium</keyword>
<dbReference type="Pfam" id="PF01976">
    <property type="entry name" value="DUF116"/>
    <property type="match status" value="1"/>
</dbReference>
<dbReference type="EC" id="2.5.1.10" evidence="6"/>
<dbReference type="InterPro" id="IPR000092">
    <property type="entry name" value="Polyprenyl_synt"/>
</dbReference>
<comment type="similarity">
    <text evidence="2">Belongs to the FPP/GGPP synthase family.</text>
</comment>
<proteinExistence type="inferred from homology"/>
<name>A0A5J4QDZ6_9ZZZZ</name>
<gene>
    <name evidence="6" type="ORF">EZS27_029978</name>
</gene>
<evidence type="ECO:0000256" key="1">
    <source>
        <dbReference type="ARBA" id="ARBA00001946"/>
    </source>
</evidence>
<organism evidence="6">
    <name type="scientific">termite gut metagenome</name>
    <dbReference type="NCBI Taxonomy" id="433724"/>
    <lineage>
        <taxon>unclassified sequences</taxon>
        <taxon>metagenomes</taxon>
        <taxon>organismal metagenomes</taxon>
    </lineage>
</organism>
<dbReference type="Pfam" id="PF00348">
    <property type="entry name" value="polyprenyl_synt"/>
    <property type="match status" value="1"/>
</dbReference>
<dbReference type="EMBL" id="SNRY01003652">
    <property type="protein sequence ID" value="KAA6320226.1"/>
    <property type="molecule type" value="Genomic_DNA"/>
</dbReference>
<keyword evidence="4" id="KW-0479">Metal-binding</keyword>